<dbReference type="SMART" id="SM00360">
    <property type="entry name" value="RRM"/>
    <property type="match status" value="1"/>
</dbReference>
<accession>D8QJF8</accession>
<dbReference type="RefSeq" id="XP_003026888.1">
    <property type="nucleotide sequence ID" value="XM_003026842.1"/>
</dbReference>
<dbReference type="InParanoid" id="D8QJF8"/>
<evidence type="ECO:0000256" key="1">
    <source>
        <dbReference type="ARBA" id="ARBA00004245"/>
    </source>
</evidence>
<feature type="region of interest" description="Disordered" evidence="6">
    <location>
        <begin position="360"/>
        <end position="422"/>
    </location>
</feature>
<evidence type="ECO:0000259" key="7">
    <source>
        <dbReference type="PROSITE" id="PS50102"/>
    </source>
</evidence>
<reference evidence="8 9" key="1">
    <citation type="journal article" date="2010" name="Nat. Biotechnol.">
        <title>Genome sequence of the model mushroom Schizophyllum commune.</title>
        <authorList>
            <person name="Ohm R.A."/>
            <person name="de Jong J.F."/>
            <person name="Lugones L.G."/>
            <person name="Aerts A."/>
            <person name="Kothe E."/>
            <person name="Stajich J.E."/>
            <person name="de Vries R.P."/>
            <person name="Record E."/>
            <person name="Levasseur A."/>
            <person name="Baker S.E."/>
            <person name="Bartholomew K.A."/>
            <person name="Coutinho P.M."/>
            <person name="Erdmann S."/>
            <person name="Fowler T.J."/>
            <person name="Gathman A.C."/>
            <person name="Lombard V."/>
            <person name="Henrissat B."/>
            <person name="Knabe N."/>
            <person name="Kuees U."/>
            <person name="Lilly W.W."/>
            <person name="Lindquist E."/>
            <person name="Lucas S."/>
            <person name="Magnuson J.K."/>
            <person name="Piumi F."/>
            <person name="Raudaskoski M."/>
            <person name="Salamov A."/>
            <person name="Schmutz J."/>
            <person name="Schwarze F.W.M.R."/>
            <person name="vanKuyk P.A."/>
            <person name="Horton J.S."/>
            <person name="Grigoriev I.V."/>
            <person name="Woesten H.A.B."/>
        </authorList>
    </citation>
    <scope>NUCLEOTIDE SEQUENCE [LARGE SCALE GENOMIC DNA]</scope>
    <source>
        <strain evidence="9">H4-8 / FGSC 9210</strain>
    </source>
</reference>
<name>D8QJF8_SCHCM</name>
<dbReference type="KEGG" id="scm:SCHCO_01176359"/>
<dbReference type="Gene3D" id="3.30.70.330">
    <property type="match status" value="1"/>
</dbReference>
<dbReference type="InterPro" id="IPR012677">
    <property type="entry name" value="Nucleotide-bd_a/b_plait_sf"/>
</dbReference>
<dbReference type="PANTHER" id="PTHR18861:SF0">
    <property type="entry name" value="BRUCHPILOT, ISOFORM J"/>
    <property type="match status" value="1"/>
</dbReference>
<dbReference type="PROSITE" id="PS50102">
    <property type="entry name" value="RRM"/>
    <property type="match status" value="1"/>
</dbReference>
<dbReference type="GO" id="GO:0005856">
    <property type="term" value="C:cytoskeleton"/>
    <property type="evidence" value="ECO:0007669"/>
    <property type="project" value="UniProtKB-SubCell"/>
</dbReference>
<dbReference type="Pfam" id="PF00076">
    <property type="entry name" value="RRM_1"/>
    <property type="match status" value="1"/>
</dbReference>
<evidence type="ECO:0000256" key="3">
    <source>
        <dbReference type="ARBA" id="ARBA00023054"/>
    </source>
</evidence>
<comment type="subcellular location">
    <subcellularLocation>
        <location evidence="1">Cytoplasm</location>
        <location evidence="1">Cytoskeleton</location>
    </subcellularLocation>
</comment>
<sequence>MGFSTCVRFRGRFTLDELDNLELEVTSIDKGATFQTSLSRIHVSPHARPENDVEGLIQFSNPGLCALVIDSLRGLPLGPQASALEFLRVDGTPLGPCAVPEWHTRIISPLPPGTSKVILLEAVRKYEADSVAGIFYNIGGLVRFTSAHAAKAAEDDAALKKLLILDSSVTELSPRVSEDDLRALFETHGVITDIYLNPEKKTRGRLSRYAVVSFSLAAGAAAAIRANNGNIFFDRTLRLFFSDANWGSNAHKANASTTAPPSSSNVPPADVAALEAAFIAEIKTRISWQRKAGERSWASPAEERDALRIALRIERDEALHKLEVTESRRKMLEMDLEMWREKYRALQTRTDVELRELREEQARQQDEQTRRRDEQARNHAEKDKADKAKAEKAEKERLAKEAKDARWRKEEQERHAKAEAARLAKEAEERRLAEEAEVRRRAEEEQRRLEEEAACQRRRLAAAAAEEERCVLRDARWPYRWPYTSWTSQHACDRYMLVSQEFDSPVNSFSDAHPLVARSVPWPVLEHPASFDISSLTWGNVECFTSAMKGIMTDAEYRAFLKNARLRFHPDKWAARRILQAVVDDETRAQMEEACKTVSQAINDARFADSHMPIPARSARGCMSESSGVTDVRSAAVSEWDSHDSLLSTTMTRYALTLTMVSFSAEAPNCDKAISSLRDTPIGPNGAALEPLRADGEQLLPDPPQYSRIVSPLPNGTSKAVLLDTVKQYGLIGGVNIFNHIGGLVRFSTAEAVQTAERDAAWGQLLILGEKVSMRAVDEKKLFCTDLSPKVTEDKLRTHFEKHGTVANDRGSHSSQPREGLSGSTAAFGVRRLKLGYTDFLPFLLDPSQHEHSWEYICFPLMQSSIQGSALAELEAIVVSEFQYRIYWQAQAAHNAACHYQSQAEASIELQECEETAKAERKCFELERTQWAAKRAQLVSDCAQLRAERDRLQGERDEALPKLDEALHKLDVAESRRKMLEMDLEASRQEERLQATRAAKAERALRDALADQERRRAEEARAAKAEQERLAREAAEQRRKEEEDARRAQAEAKRQADYAKRQAEEAEQRLRAREEASKRRAEERQARRRAAAAAEEERCLLRDARWPHRWPFSSFTVVNARDRFLAVSQEFDSPATPFSDTQPLVARSVPWPVLAHPAAFELASLTWDMVEKFTKAMKTIMTADEYRTFLKNARLRFHPDKWAARRILQAVVDDEMRAQMEVACKLVSQAINDAHATLMLATLVCQLIVLQQNILQHTLPIVSGIDPSSSASVQSFHGYRFIGLVFLQGRVLRDHPRAEWARIGCPRLEVLAEDVRGEVGAAGPLAETAVHARGSLVRHEFSPSQSIPRL</sequence>
<dbReference type="VEuPathDB" id="FungiDB:SCHCODRAFT_01176359"/>
<evidence type="ECO:0000313" key="9">
    <source>
        <dbReference type="Proteomes" id="UP000007431"/>
    </source>
</evidence>
<protein>
    <recommendedName>
        <fullName evidence="7">RRM domain-containing protein</fullName>
    </recommendedName>
</protein>
<feature type="domain" description="RRM" evidence="7">
    <location>
        <begin position="169"/>
        <end position="244"/>
    </location>
</feature>
<keyword evidence="5" id="KW-0694">RNA-binding</keyword>
<dbReference type="CDD" id="cd00590">
    <property type="entry name" value="RRM_SF"/>
    <property type="match status" value="2"/>
</dbReference>
<evidence type="ECO:0000313" key="8">
    <source>
        <dbReference type="EMBL" id="EFI91985.1"/>
    </source>
</evidence>
<gene>
    <name evidence="8" type="ORF">SCHCODRAFT_238277</name>
</gene>
<dbReference type="EMBL" id="GL377314">
    <property type="protein sequence ID" value="EFI91985.1"/>
    <property type="molecule type" value="Genomic_DNA"/>
</dbReference>
<dbReference type="SUPFAM" id="SSF54928">
    <property type="entry name" value="RNA-binding domain, RBD"/>
    <property type="match status" value="2"/>
</dbReference>
<evidence type="ECO:0000256" key="4">
    <source>
        <dbReference type="ARBA" id="ARBA00023212"/>
    </source>
</evidence>
<keyword evidence="4" id="KW-0206">Cytoskeleton</keyword>
<dbReference type="GO" id="GO:0003723">
    <property type="term" value="F:RNA binding"/>
    <property type="evidence" value="ECO:0007669"/>
    <property type="project" value="UniProtKB-UniRule"/>
</dbReference>
<feature type="region of interest" description="Disordered" evidence="6">
    <location>
        <begin position="1004"/>
        <end position="1087"/>
    </location>
</feature>
<keyword evidence="9" id="KW-1185">Reference proteome</keyword>
<evidence type="ECO:0000256" key="5">
    <source>
        <dbReference type="PROSITE-ProRule" id="PRU00176"/>
    </source>
</evidence>
<feature type="compositionally biased region" description="Basic and acidic residues" evidence="6">
    <location>
        <begin position="1004"/>
        <end position="1085"/>
    </location>
</feature>
<dbReference type="InterPro" id="IPR000504">
    <property type="entry name" value="RRM_dom"/>
</dbReference>
<dbReference type="Proteomes" id="UP000007431">
    <property type="component" value="Unassembled WGS sequence"/>
</dbReference>
<organism evidence="9">
    <name type="scientific">Schizophyllum commune (strain H4-8 / FGSC 9210)</name>
    <name type="common">Split gill fungus</name>
    <dbReference type="NCBI Taxonomy" id="578458"/>
    <lineage>
        <taxon>Eukaryota</taxon>
        <taxon>Fungi</taxon>
        <taxon>Dikarya</taxon>
        <taxon>Basidiomycota</taxon>
        <taxon>Agaricomycotina</taxon>
        <taxon>Agaricomycetes</taxon>
        <taxon>Agaricomycetidae</taxon>
        <taxon>Agaricales</taxon>
        <taxon>Schizophyllaceae</taxon>
        <taxon>Schizophyllum</taxon>
    </lineage>
</organism>
<dbReference type="PANTHER" id="PTHR18861">
    <property type="entry name" value="ELKS/RAB6-INTERACTING/CAST PROTEIN"/>
    <property type="match status" value="1"/>
</dbReference>
<dbReference type="GeneID" id="9593323"/>
<keyword evidence="2" id="KW-0963">Cytoplasm</keyword>
<dbReference type="eggNOG" id="ENOG502SINC">
    <property type="taxonomic scope" value="Eukaryota"/>
</dbReference>
<dbReference type="InterPro" id="IPR035979">
    <property type="entry name" value="RBD_domain_sf"/>
</dbReference>
<evidence type="ECO:0000256" key="6">
    <source>
        <dbReference type="SAM" id="MobiDB-lite"/>
    </source>
</evidence>
<dbReference type="STRING" id="578458.D8QJF8"/>
<dbReference type="HOGENOM" id="CLU_257743_0_0_1"/>
<keyword evidence="3" id="KW-0175">Coiled coil</keyword>
<proteinExistence type="predicted"/>
<dbReference type="OrthoDB" id="3265210at2759"/>
<evidence type="ECO:0000256" key="2">
    <source>
        <dbReference type="ARBA" id="ARBA00022490"/>
    </source>
</evidence>